<evidence type="ECO:0000256" key="4">
    <source>
        <dbReference type="ARBA" id="ARBA00022448"/>
    </source>
</evidence>
<dbReference type="PANTHER" id="PTHR12210">
    <property type="entry name" value="DULLARD PROTEIN PHOSPHATASE"/>
    <property type="match status" value="1"/>
</dbReference>
<sequence>MSYRFLESLRHLNGGRIVVQRILIAPASLIGVDHQRRWYGSSKDDGKPFESVLGGPKVRSPFDNPDRVLGNAKNLAKSSTTEVNSKKEAPATETEVPDQVLSDLQAKIAEIEKLTGASAQKEVRAEPLAAAAAAPAAAAASDGGLWVKLNQKIGYNISDNLPEEEKKRLKLARNTFLGSVFVFGSLFVGFVWFCVHYGKAPRDAEGNVIKDEHSGTFLAPFYRILNSFKLWRDYVVEPSRDVLLPDPVPYPYLQPKYTLVIEMKNILVSPEWTYTTGYRFKKRPALDYFLDVVGYPNFEVVIYTSESSMTAASVVENMDPKQRVMYKLYRDCTKYMNGHHVKDLSKLNRDLKKVIYIDFDPQSFQLNPENVLRVPKWDGDMEDTALLDLAELLKTIHLSDVEDVRPTLQYYSQFDDPAKEFRRRAQYLAEQEHGHHEDQNSGLKKYAGKLFGFRRHNTA</sequence>
<evidence type="ECO:0000256" key="14">
    <source>
        <dbReference type="SAM" id="MobiDB-lite"/>
    </source>
</evidence>
<evidence type="ECO:0000256" key="2">
    <source>
        <dbReference type="ARBA" id="ARBA00004434"/>
    </source>
</evidence>
<dbReference type="InterPro" id="IPR023214">
    <property type="entry name" value="HAD_sf"/>
</dbReference>
<dbReference type="FunFam" id="3.40.50.1000:FF:000019">
    <property type="entry name" value="Mitochondrial import inner membrane translocase subunit TIM50"/>
    <property type="match status" value="1"/>
</dbReference>
<keyword evidence="4 13" id="KW-0813">Transport</keyword>
<keyword evidence="9 13" id="KW-1133">Transmembrane helix</keyword>
<keyword evidence="11 13" id="KW-0496">Mitochondrion</keyword>
<evidence type="ECO:0000256" key="8">
    <source>
        <dbReference type="ARBA" id="ARBA00022946"/>
    </source>
</evidence>
<dbReference type="GO" id="GO:0015031">
    <property type="term" value="P:protein transport"/>
    <property type="evidence" value="ECO:0007669"/>
    <property type="project" value="UniProtKB-KW"/>
</dbReference>
<dbReference type="SUPFAM" id="SSF56784">
    <property type="entry name" value="HAD-like"/>
    <property type="match status" value="1"/>
</dbReference>
<evidence type="ECO:0000256" key="3">
    <source>
        <dbReference type="ARBA" id="ARBA00006344"/>
    </source>
</evidence>
<keyword evidence="7 13" id="KW-0653">Protein transport</keyword>
<protein>
    <recommendedName>
        <fullName evidence="13">Mitochondrial import inner membrane translocase subunit TIM50</fullName>
    </recommendedName>
</protein>
<evidence type="ECO:0000256" key="9">
    <source>
        <dbReference type="ARBA" id="ARBA00022989"/>
    </source>
</evidence>
<comment type="subcellular location">
    <subcellularLocation>
        <location evidence="2 13">Mitochondrion inner membrane</location>
        <topology evidence="2 13">Single-pass membrane protein</topology>
    </subcellularLocation>
</comment>
<evidence type="ECO:0000259" key="15">
    <source>
        <dbReference type="PROSITE" id="PS50969"/>
    </source>
</evidence>
<evidence type="ECO:0000256" key="12">
    <source>
        <dbReference type="ARBA" id="ARBA00023136"/>
    </source>
</evidence>
<feature type="region of interest" description="Disordered" evidence="14">
    <location>
        <begin position="76"/>
        <end position="96"/>
    </location>
</feature>
<evidence type="ECO:0000256" key="1">
    <source>
        <dbReference type="ARBA" id="ARBA00002959"/>
    </source>
</evidence>
<evidence type="ECO:0000256" key="11">
    <source>
        <dbReference type="ARBA" id="ARBA00023128"/>
    </source>
</evidence>
<dbReference type="Pfam" id="PF03031">
    <property type="entry name" value="NIF"/>
    <property type="match status" value="1"/>
</dbReference>
<dbReference type="GO" id="GO:0005744">
    <property type="term" value="C:TIM23 mitochondrial import inner membrane translocase complex"/>
    <property type="evidence" value="ECO:0007669"/>
    <property type="project" value="UniProtKB-UniRule"/>
</dbReference>
<dbReference type="Proteomes" id="UP000492821">
    <property type="component" value="Unassembled WGS sequence"/>
</dbReference>
<evidence type="ECO:0000256" key="6">
    <source>
        <dbReference type="ARBA" id="ARBA00022792"/>
    </source>
</evidence>
<keyword evidence="10 13" id="KW-0811">Translocation</keyword>
<keyword evidence="5 13" id="KW-0812">Transmembrane</keyword>
<evidence type="ECO:0000256" key="7">
    <source>
        <dbReference type="ARBA" id="ARBA00022927"/>
    </source>
</evidence>
<dbReference type="WBParaSite" id="Pan_g17271.t1">
    <property type="protein sequence ID" value="Pan_g17271.t1"/>
    <property type="gene ID" value="Pan_g17271"/>
</dbReference>
<comment type="similarity">
    <text evidence="3 13">Belongs to the TIM50 family.</text>
</comment>
<proteinExistence type="inferred from homology"/>
<reference evidence="17" key="2">
    <citation type="submission" date="2020-10" db="UniProtKB">
        <authorList>
            <consortium name="WormBaseParasite"/>
        </authorList>
    </citation>
    <scope>IDENTIFICATION</scope>
</reference>
<dbReference type="SMART" id="SM00577">
    <property type="entry name" value="CPDc"/>
    <property type="match status" value="1"/>
</dbReference>
<keyword evidence="6" id="KW-0999">Mitochondrion inner membrane</keyword>
<dbReference type="InterPro" id="IPR050365">
    <property type="entry name" value="TIM50"/>
</dbReference>
<name>A0A7E4V871_PANRE</name>
<feature type="transmembrane region" description="Helical" evidence="13">
    <location>
        <begin position="176"/>
        <end position="198"/>
    </location>
</feature>
<dbReference type="PROSITE" id="PS50969">
    <property type="entry name" value="FCP1"/>
    <property type="match status" value="1"/>
</dbReference>
<feature type="domain" description="FCP1 homology" evidence="15">
    <location>
        <begin position="252"/>
        <end position="396"/>
    </location>
</feature>
<keyword evidence="8 13" id="KW-0809">Transit peptide</keyword>
<evidence type="ECO:0000256" key="13">
    <source>
        <dbReference type="RuleBase" id="RU365079"/>
    </source>
</evidence>
<keyword evidence="16" id="KW-1185">Reference proteome</keyword>
<keyword evidence="12 13" id="KW-0472">Membrane</keyword>
<dbReference type="InterPro" id="IPR004274">
    <property type="entry name" value="FCP1_dom"/>
</dbReference>
<comment type="subunit">
    <text evidence="13">Component of the TIM23 complex.</text>
</comment>
<evidence type="ECO:0000256" key="10">
    <source>
        <dbReference type="ARBA" id="ARBA00023010"/>
    </source>
</evidence>
<accession>A0A7E4V871</accession>
<comment type="function">
    <text evidence="1 13">Essential component of the TIM23 complex, a complex that mediates the translocation of transit peptide-containing proteins across the mitochondrial inner membrane.</text>
</comment>
<evidence type="ECO:0000256" key="5">
    <source>
        <dbReference type="ARBA" id="ARBA00022692"/>
    </source>
</evidence>
<dbReference type="AlphaFoldDB" id="A0A7E4V871"/>
<dbReference type="Gene3D" id="3.40.50.1000">
    <property type="entry name" value="HAD superfamily/HAD-like"/>
    <property type="match status" value="1"/>
</dbReference>
<organism evidence="16 17">
    <name type="scientific">Panagrellus redivivus</name>
    <name type="common">Microworm</name>
    <dbReference type="NCBI Taxonomy" id="6233"/>
    <lineage>
        <taxon>Eukaryota</taxon>
        <taxon>Metazoa</taxon>
        <taxon>Ecdysozoa</taxon>
        <taxon>Nematoda</taxon>
        <taxon>Chromadorea</taxon>
        <taxon>Rhabditida</taxon>
        <taxon>Tylenchina</taxon>
        <taxon>Panagrolaimomorpha</taxon>
        <taxon>Panagrolaimoidea</taxon>
        <taxon>Panagrolaimidae</taxon>
        <taxon>Panagrellus</taxon>
    </lineage>
</organism>
<dbReference type="InterPro" id="IPR036412">
    <property type="entry name" value="HAD-like_sf"/>
</dbReference>
<reference evidence="16" key="1">
    <citation type="journal article" date="2013" name="Genetics">
        <title>The draft genome and transcriptome of Panagrellus redivivus are shaped by the harsh demands of a free-living lifestyle.</title>
        <authorList>
            <person name="Srinivasan J."/>
            <person name="Dillman A.R."/>
            <person name="Macchietto M.G."/>
            <person name="Heikkinen L."/>
            <person name="Lakso M."/>
            <person name="Fracchia K.M."/>
            <person name="Antoshechkin I."/>
            <person name="Mortazavi A."/>
            <person name="Wong G."/>
            <person name="Sternberg P.W."/>
        </authorList>
    </citation>
    <scope>NUCLEOTIDE SEQUENCE [LARGE SCALE GENOMIC DNA]</scope>
    <source>
        <strain evidence="16">MT8872</strain>
    </source>
</reference>
<dbReference type="CDD" id="cd07521">
    <property type="entry name" value="HAD_FCP1-like"/>
    <property type="match status" value="1"/>
</dbReference>
<evidence type="ECO:0000313" key="17">
    <source>
        <dbReference type="WBParaSite" id="Pan_g17271.t1"/>
    </source>
</evidence>
<evidence type="ECO:0000313" key="16">
    <source>
        <dbReference type="Proteomes" id="UP000492821"/>
    </source>
</evidence>